<dbReference type="AlphaFoldDB" id="A0A9P5TR67"/>
<dbReference type="InterPro" id="IPR052980">
    <property type="entry name" value="Crinkler_effector"/>
</dbReference>
<gene>
    <name evidence="1" type="ORF">CPB84DRAFT_1771816</name>
</gene>
<sequence>MDVALDDLDTEVKHLSFSSDTTPLPSILVRKSYMETFDHIWAQAIGSDGLLGSIVTGQPGIGKTFFQYYLLVRLLQYKQVVLFHMGDQDPVLFFGSKVYTAKFDDIRSEKHLPSPKASSVPVFLWSLLDIKDKHEPKDFLVAYPCSPVQTTPPDTSRYKIWYKNKRPLVTGLPLWTRDELAQGLALQEWYSRLWKALCKVYPSTSEYRIDPLDRFPGARALLKGFEEEEEVVPSAKEALDYLLEEAIDHVGFAARDVFSAVFDFQSTISEHKAAASRLRYETLKEALIAVAGQFSVPDISHKILAISPIHHEPYVRVGWDVGFKSDWIARVLVKKLAEKEPNALRDQVRLLYRIPQGHSIAGQFLEPLAHRVIMDTVDGHWPLNEMISDNNTDSPTFTLNTSSVVHDVQFAKVQREVFEFEDVADISAGLRDNVYYVPVDPTFLLWVLQMSTSRLHGGSALGYVKIRKILAILKKHLAEVPPPKKTAKVETGQTSSRPRVQVRYLFVTPKGNVRKQWHFPQGWNKNSGRYDHRGVIYSFEIPISVCPAIVRNAYAGFINVLF</sequence>
<dbReference type="PANTHER" id="PTHR33129">
    <property type="entry name" value="PROTEIN KINASE DOMAIN-CONTAINING PROTEIN-RELATED"/>
    <property type="match status" value="1"/>
</dbReference>
<name>A0A9P5TR67_GYMJU</name>
<accession>A0A9P5TR67</accession>
<keyword evidence="2" id="KW-1185">Reference proteome</keyword>
<dbReference type="OrthoDB" id="2340858at2759"/>
<dbReference type="PANTHER" id="PTHR33129:SF1">
    <property type="entry name" value="ATP-BINDING PROTEIN"/>
    <property type="match status" value="1"/>
</dbReference>
<protein>
    <submittedName>
        <fullName evidence="1">Uncharacterized protein</fullName>
    </submittedName>
</protein>
<dbReference type="Proteomes" id="UP000724874">
    <property type="component" value="Unassembled WGS sequence"/>
</dbReference>
<organism evidence="1 2">
    <name type="scientific">Gymnopilus junonius</name>
    <name type="common">Spectacular rustgill mushroom</name>
    <name type="synonym">Gymnopilus spectabilis subsp. junonius</name>
    <dbReference type="NCBI Taxonomy" id="109634"/>
    <lineage>
        <taxon>Eukaryota</taxon>
        <taxon>Fungi</taxon>
        <taxon>Dikarya</taxon>
        <taxon>Basidiomycota</taxon>
        <taxon>Agaricomycotina</taxon>
        <taxon>Agaricomycetes</taxon>
        <taxon>Agaricomycetidae</taxon>
        <taxon>Agaricales</taxon>
        <taxon>Agaricineae</taxon>
        <taxon>Hymenogastraceae</taxon>
        <taxon>Gymnopilus</taxon>
    </lineage>
</organism>
<evidence type="ECO:0000313" key="2">
    <source>
        <dbReference type="Proteomes" id="UP000724874"/>
    </source>
</evidence>
<comment type="caution">
    <text evidence="1">The sequence shown here is derived from an EMBL/GenBank/DDBJ whole genome shotgun (WGS) entry which is preliminary data.</text>
</comment>
<proteinExistence type="predicted"/>
<dbReference type="EMBL" id="JADNYJ010000023">
    <property type="protein sequence ID" value="KAF8905190.1"/>
    <property type="molecule type" value="Genomic_DNA"/>
</dbReference>
<reference evidence="1" key="1">
    <citation type="submission" date="2020-11" db="EMBL/GenBank/DDBJ databases">
        <authorList>
            <consortium name="DOE Joint Genome Institute"/>
            <person name="Ahrendt S."/>
            <person name="Riley R."/>
            <person name="Andreopoulos W."/>
            <person name="LaButti K."/>
            <person name="Pangilinan J."/>
            <person name="Ruiz-duenas F.J."/>
            <person name="Barrasa J.M."/>
            <person name="Sanchez-Garcia M."/>
            <person name="Camarero S."/>
            <person name="Miyauchi S."/>
            <person name="Serrano A."/>
            <person name="Linde D."/>
            <person name="Babiker R."/>
            <person name="Drula E."/>
            <person name="Ayuso-Fernandez I."/>
            <person name="Pacheco R."/>
            <person name="Padilla G."/>
            <person name="Ferreira P."/>
            <person name="Barriuso J."/>
            <person name="Kellner H."/>
            <person name="Castanera R."/>
            <person name="Alfaro M."/>
            <person name="Ramirez L."/>
            <person name="Pisabarro A.G."/>
            <person name="Kuo A."/>
            <person name="Tritt A."/>
            <person name="Lipzen A."/>
            <person name="He G."/>
            <person name="Yan M."/>
            <person name="Ng V."/>
            <person name="Cullen D."/>
            <person name="Martin F."/>
            <person name="Rosso M.-N."/>
            <person name="Henrissat B."/>
            <person name="Hibbett D."/>
            <person name="Martinez A.T."/>
            <person name="Grigoriev I.V."/>
        </authorList>
    </citation>
    <scope>NUCLEOTIDE SEQUENCE</scope>
    <source>
        <strain evidence="1">AH 44721</strain>
    </source>
</reference>
<evidence type="ECO:0000313" key="1">
    <source>
        <dbReference type="EMBL" id="KAF8905190.1"/>
    </source>
</evidence>